<dbReference type="Proteomes" id="UP000226192">
    <property type="component" value="Unassembled WGS sequence"/>
</dbReference>
<evidence type="ECO:0000313" key="3">
    <source>
        <dbReference type="Proteomes" id="UP000226192"/>
    </source>
</evidence>
<reference evidence="2 3" key="1">
    <citation type="submission" date="2017-06" db="EMBL/GenBank/DDBJ databases">
        <title>Ant-infecting Ophiocordyceps genomes reveal a high diversity of potential behavioral manipulation genes and a possible major role for enterotoxins.</title>
        <authorList>
            <person name="De Bekker C."/>
            <person name="Evans H.C."/>
            <person name="Brachmann A."/>
            <person name="Hughes D.P."/>
        </authorList>
    </citation>
    <scope>NUCLEOTIDE SEQUENCE [LARGE SCALE GENOMIC DNA]</scope>
    <source>
        <strain evidence="2 3">Map64</strain>
    </source>
</reference>
<gene>
    <name evidence="2" type="ORF">CDD81_599</name>
</gene>
<accession>A0A2C5YGG6</accession>
<feature type="compositionally biased region" description="Acidic residues" evidence="1">
    <location>
        <begin position="143"/>
        <end position="155"/>
    </location>
</feature>
<dbReference type="AlphaFoldDB" id="A0A2C5YGG6"/>
<evidence type="ECO:0000256" key="1">
    <source>
        <dbReference type="SAM" id="MobiDB-lite"/>
    </source>
</evidence>
<comment type="caution">
    <text evidence="2">The sequence shown here is derived from an EMBL/GenBank/DDBJ whole genome shotgun (WGS) entry which is preliminary data.</text>
</comment>
<feature type="region of interest" description="Disordered" evidence="1">
    <location>
        <begin position="132"/>
        <end position="155"/>
    </location>
</feature>
<dbReference type="CDD" id="cd09917">
    <property type="entry name" value="F-box_SF"/>
    <property type="match status" value="1"/>
</dbReference>
<sequence length="506" mass="57863">MAFPLFSRLPIELFNHIISFLYVRDLCCLRLTGRDLNDAVCAVRDLRACYTHKNIELTTPRLNALVQATSHGGLMCLLQHCILTGMVPKAATDTDESAQHQRLLTEAFCNIKKYSPTHRLASVSLALLAPPDDPVTAMRDQDPVEGSEPDEEDGYSSDAIEECYRYKRRHRPTCQAWPLVWGMALRTFNITMGALKTAQLPVHERLDIYSSLRGCSLSADALLDMALDSSWTQVFGGLKNLRVSLSLSPERAIKHNARMAERAAAYKMAQNISLAEQIEEEPKVPLHQTNNLLDDIKHMGRIMPQLEKLYLHWYQLIDEDASTTGRMTGASPVDLHLNECNLCGIGATRNQVLDFIKRAHPESLIMTYIQLPPEDFFNPILEYIRSNDSRLTYYHLDNVSRGHRLVHYDVQGLMQYPYSYGFKAPSTVTRRHGGVKEKFRCMVCETRPLGSSELRRWNERKARNAGPFIQFAYDFVEWNWPRRIPQSDDDDEDFGIPYPQYAETYV</sequence>
<keyword evidence="3" id="KW-1185">Reference proteome</keyword>
<evidence type="ECO:0008006" key="4">
    <source>
        <dbReference type="Google" id="ProtNLM"/>
    </source>
</evidence>
<evidence type="ECO:0000313" key="2">
    <source>
        <dbReference type="EMBL" id="PHH66074.1"/>
    </source>
</evidence>
<protein>
    <recommendedName>
        <fullName evidence="4">F-box domain-containing protein</fullName>
    </recommendedName>
</protein>
<dbReference type="EMBL" id="NJET01000011">
    <property type="protein sequence ID" value="PHH66074.1"/>
    <property type="molecule type" value="Genomic_DNA"/>
</dbReference>
<organism evidence="2 3">
    <name type="scientific">Ophiocordyceps australis</name>
    <dbReference type="NCBI Taxonomy" id="1399860"/>
    <lineage>
        <taxon>Eukaryota</taxon>
        <taxon>Fungi</taxon>
        <taxon>Dikarya</taxon>
        <taxon>Ascomycota</taxon>
        <taxon>Pezizomycotina</taxon>
        <taxon>Sordariomycetes</taxon>
        <taxon>Hypocreomycetidae</taxon>
        <taxon>Hypocreales</taxon>
        <taxon>Ophiocordycipitaceae</taxon>
        <taxon>Ophiocordyceps</taxon>
    </lineage>
</organism>
<dbReference type="InterPro" id="IPR036047">
    <property type="entry name" value="F-box-like_dom_sf"/>
</dbReference>
<name>A0A2C5YGG6_9HYPO</name>
<dbReference type="SUPFAM" id="SSF81383">
    <property type="entry name" value="F-box domain"/>
    <property type="match status" value="1"/>
</dbReference>
<proteinExistence type="predicted"/>
<dbReference type="OrthoDB" id="3886018at2759"/>